<keyword evidence="2" id="KW-0472">Membrane</keyword>
<keyword evidence="2" id="KW-0812">Transmembrane</keyword>
<evidence type="ECO:0000256" key="1">
    <source>
        <dbReference type="SAM" id="MobiDB-lite"/>
    </source>
</evidence>
<organism evidence="3 4">
    <name type="scientific">Rhodocollybia butyracea</name>
    <dbReference type="NCBI Taxonomy" id="206335"/>
    <lineage>
        <taxon>Eukaryota</taxon>
        <taxon>Fungi</taxon>
        <taxon>Dikarya</taxon>
        <taxon>Basidiomycota</taxon>
        <taxon>Agaricomycotina</taxon>
        <taxon>Agaricomycetes</taxon>
        <taxon>Agaricomycetidae</taxon>
        <taxon>Agaricales</taxon>
        <taxon>Marasmiineae</taxon>
        <taxon>Omphalotaceae</taxon>
        <taxon>Rhodocollybia</taxon>
    </lineage>
</organism>
<reference evidence="3" key="1">
    <citation type="submission" date="2020-11" db="EMBL/GenBank/DDBJ databases">
        <authorList>
            <consortium name="DOE Joint Genome Institute"/>
            <person name="Ahrendt S."/>
            <person name="Riley R."/>
            <person name="Andreopoulos W."/>
            <person name="Labutti K."/>
            <person name="Pangilinan J."/>
            <person name="Ruiz-Duenas F.J."/>
            <person name="Barrasa J.M."/>
            <person name="Sanchez-Garcia M."/>
            <person name="Camarero S."/>
            <person name="Miyauchi S."/>
            <person name="Serrano A."/>
            <person name="Linde D."/>
            <person name="Babiker R."/>
            <person name="Drula E."/>
            <person name="Ayuso-Fernandez I."/>
            <person name="Pacheco R."/>
            <person name="Padilla G."/>
            <person name="Ferreira P."/>
            <person name="Barriuso J."/>
            <person name="Kellner H."/>
            <person name="Castanera R."/>
            <person name="Alfaro M."/>
            <person name="Ramirez L."/>
            <person name="Pisabarro A.G."/>
            <person name="Kuo A."/>
            <person name="Tritt A."/>
            <person name="Lipzen A."/>
            <person name="He G."/>
            <person name="Yan M."/>
            <person name="Ng V."/>
            <person name="Cullen D."/>
            <person name="Martin F."/>
            <person name="Rosso M.-N."/>
            <person name="Henrissat B."/>
            <person name="Hibbett D."/>
            <person name="Martinez A.T."/>
            <person name="Grigoriev I.V."/>
        </authorList>
    </citation>
    <scope>NUCLEOTIDE SEQUENCE</scope>
    <source>
        <strain evidence="3">AH 40177</strain>
    </source>
</reference>
<dbReference type="OrthoDB" id="2979121at2759"/>
<accession>A0A9P5PW96</accession>
<keyword evidence="2" id="KW-1133">Transmembrane helix</keyword>
<dbReference type="Proteomes" id="UP000772434">
    <property type="component" value="Unassembled WGS sequence"/>
</dbReference>
<dbReference type="AlphaFoldDB" id="A0A9P5PW96"/>
<keyword evidence="4" id="KW-1185">Reference proteome</keyword>
<protein>
    <submittedName>
        <fullName evidence="3">Uncharacterized protein</fullName>
    </submittedName>
</protein>
<dbReference type="EMBL" id="JADNRY010000035">
    <property type="protein sequence ID" value="KAF9071123.1"/>
    <property type="molecule type" value="Genomic_DNA"/>
</dbReference>
<proteinExistence type="predicted"/>
<comment type="caution">
    <text evidence="3">The sequence shown here is derived from an EMBL/GenBank/DDBJ whole genome shotgun (WGS) entry which is preliminary data.</text>
</comment>
<evidence type="ECO:0000313" key="3">
    <source>
        <dbReference type="EMBL" id="KAF9071123.1"/>
    </source>
</evidence>
<evidence type="ECO:0000256" key="2">
    <source>
        <dbReference type="SAM" id="Phobius"/>
    </source>
</evidence>
<evidence type="ECO:0000313" key="4">
    <source>
        <dbReference type="Proteomes" id="UP000772434"/>
    </source>
</evidence>
<name>A0A9P5PW96_9AGAR</name>
<feature type="region of interest" description="Disordered" evidence="1">
    <location>
        <begin position="161"/>
        <end position="189"/>
    </location>
</feature>
<gene>
    <name evidence="3" type="ORF">BDP27DRAFT_1322814</name>
</gene>
<sequence>MPFIRNEISYTTFRNAQPENANTQIDLMAPTLPLPQVAVHPTQISSQAIALITLTAILILISGAAIIRVVHLAYIKKDASRSISIPKNFTESSSSLPLTIASTPQFSTTSNDPYFPDEKIERDITFSFPFAHPVSPPASPKRMPTFLREEEEDISAMLSIRAGEQSVSRRGHKEKKESESSTTTATTVSDSLCPSLQRSSVTSVYSLSIIESEDEEEEVEVEVYEVKRAQTQSMEVKRGVLMSWRGSRPPSPIPAVLISKSISNTEGFRNSAFLSDDSLLQAIPSLWVTHPTDISLVSASSSISVDLDEFPLPPTLPVLSKPNFDLPLLLIIPEVDGPVVHTSREEKRSTVERVITMYE</sequence>
<feature type="transmembrane region" description="Helical" evidence="2">
    <location>
        <begin position="48"/>
        <end position="74"/>
    </location>
</feature>